<dbReference type="InterPro" id="IPR036179">
    <property type="entry name" value="Ig-like_dom_sf"/>
</dbReference>
<organism evidence="11 12">
    <name type="scientific">Polypterus senegalus</name>
    <name type="common">Senegal bichir</name>
    <dbReference type="NCBI Taxonomy" id="55291"/>
    <lineage>
        <taxon>Eukaryota</taxon>
        <taxon>Metazoa</taxon>
        <taxon>Chordata</taxon>
        <taxon>Craniata</taxon>
        <taxon>Vertebrata</taxon>
        <taxon>Euteleostomi</taxon>
        <taxon>Actinopterygii</taxon>
        <taxon>Polypteriformes</taxon>
        <taxon>Polypteridae</taxon>
        <taxon>Polypterus</taxon>
    </lineage>
</organism>
<dbReference type="InterPro" id="IPR013162">
    <property type="entry name" value="CD80_C2-set"/>
</dbReference>
<keyword evidence="12" id="KW-1185">Reference proteome</keyword>
<comment type="subcellular location">
    <subcellularLocation>
        <location evidence="1">Membrane</location>
        <topology evidence="1">Single-pass membrane protein</topology>
    </subcellularLocation>
</comment>
<dbReference type="InterPro" id="IPR003599">
    <property type="entry name" value="Ig_sub"/>
</dbReference>
<dbReference type="GO" id="GO:1903037">
    <property type="term" value="P:regulation of leukocyte cell-cell adhesion"/>
    <property type="evidence" value="ECO:0007669"/>
    <property type="project" value="UniProtKB-ARBA"/>
</dbReference>
<accession>A0A8X8BJY6</accession>
<evidence type="ECO:0000313" key="11">
    <source>
        <dbReference type="EMBL" id="KAG2457152.1"/>
    </source>
</evidence>
<dbReference type="EMBL" id="JAATIS010008602">
    <property type="protein sequence ID" value="KAG2457152.1"/>
    <property type="molecule type" value="Genomic_DNA"/>
</dbReference>
<dbReference type="SMART" id="SM00409">
    <property type="entry name" value="IG"/>
    <property type="match status" value="1"/>
</dbReference>
<keyword evidence="6" id="KW-1015">Disulfide bond</keyword>
<dbReference type="PANTHER" id="PTHR24100:SF151">
    <property type="entry name" value="ICOS LIGAND"/>
    <property type="match status" value="1"/>
</dbReference>
<dbReference type="Proteomes" id="UP000886611">
    <property type="component" value="Unassembled WGS sequence"/>
</dbReference>
<dbReference type="Pfam" id="PF07686">
    <property type="entry name" value="V-set"/>
    <property type="match status" value="1"/>
</dbReference>
<keyword evidence="7" id="KW-0325">Glycoprotein</keyword>
<keyword evidence="3" id="KW-0732">Signal</keyword>
<evidence type="ECO:0000256" key="2">
    <source>
        <dbReference type="ARBA" id="ARBA00022692"/>
    </source>
</evidence>
<feature type="domain" description="Ig-like" evidence="10">
    <location>
        <begin position="700"/>
        <end position="791"/>
    </location>
</feature>
<dbReference type="FunFam" id="2.60.40.10:FF:000142">
    <property type="entry name" value="V-set domain-containing T-cell activation inhibitor 1"/>
    <property type="match status" value="1"/>
</dbReference>
<dbReference type="InterPro" id="IPR003597">
    <property type="entry name" value="Ig_C1-set"/>
</dbReference>
<evidence type="ECO:0000256" key="8">
    <source>
        <dbReference type="ARBA" id="ARBA00023319"/>
    </source>
</evidence>
<dbReference type="Gene3D" id="2.60.40.10">
    <property type="entry name" value="Immunoglobulins"/>
    <property type="match status" value="2"/>
</dbReference>
<sequence length="811" mass="92444">MSIGLSETDMDCPDGVLPETWKKALQLVKGLLMALLDIIVYRNQKKEYQGCEIDHPSKTSYTCLSEPDSTYHVGRFQKILKIFHKPWFKRLAMKVLGFYNIFLPFHKTRVVIEKSVDELENTFSIDEAIMQSFYEMDEHSYSVTHRLTNEFYNTCSLCKPDGISFNSKCYFISTDKLTWHESRDWCETWGGRLVNIESSHVLATQRVLWPGPRKSSLASPFPGGIFLVRARHRGNVSRDHQLFYTGPNRQYIRLVVMSEEQKRAVLMECHDNPGTGNHNGVRGTRNTAIAGYFWPTLTNNVANWVRCCHRCQLNDPIKTMVPFLHSIKILKNIEKAQTRQQRSYGNRKRKLVKTCTVNIGDSVLVSENPKKQCLKPSLASRHQGPFTVSSISSKGVATVLKDDGKHHQLNVSRLRPYYSLERKDIHVVDMYVVPTWKTKNVDPLVGFPVSVEREIEENEKSFTDLIHCIEDARKKLVGRIREHENQQIEKAEGVIEQLEKEMEELKKRDAELQELSEMSDDIHFLQNFTSLCVPPADGDSLHFNINANFFSEDLRKELSDLKTSLEKVSQWDVVTWTPSADECLTASIGKTVQIPCFVKTNESLKAENISVEWTTSEGLIIHSFVTGKDDLTNQDSRFKGRTQLFSSGVSRGDLSLSLLNVSVDDEGTFKCSYYDSSIGDDNSRDLSKHCLQVADHYSVPIVYGPPAGLNKSEVNFTCKSMGGHPEPKVRWSVNNKPLEDSRRVTTTPSRDSRGRYNVTSVLTVNVTRDVSVTCTVENERLREQRTSAEIQCEFTLYESHRAKNNPPKSGV</sequence>
<evidence type="ECO:0000256" key="9">
    <source>
        <dbReference type="SAM" id="Coils"/>
    </source>
</evidence>
<dbReference type="InterPro" id="IPR050504">
    <property type="entry name" value="IgSF_BTN/MOG"/>
</dbReference>
<evidence type="ECO:0000313" key="12">
    <source>
        <dbReference type="Proteomes" id="UP000886611"/>
    </source>
</evidence>
<dbReference type="SMART" id="SM00407">
    <property type="entry name" value="IGc1"/>
    <property type="match status" value="1"/>
</dbReference>
<keyword evidence="2" id="KW-0812">Transmembrane</keyword>
<dbReference type="Pfam" id="PF25600">
    <property type="entry name" value="TRIM_CC"/>
    <property type="match status" value="1"/>
</dbReference>
<name>A0A8X8BJY6_POLSE</name>
<protein>
    <submittedName>
        <fullName evidence="11">ICOSL protein</fullName>
    </submittedName>
</protein>
<dbReference type="Pfam" id="PF17921">
    <property type="entry name" value="Integrase_H2C2"/>
    <property type="match status" value="1"/>
</dbReference>
<dbReference type="InterPro" id="IPR058030">
    <property type="entry name" value="TRIM8/14/16/25/29/45/65_CC"/>
</dbReference>
<dbReference type="Gene3D" id="3.10.100.10">
    <property type="entry name" value="Mannose-Binding Protein A, subunit A"/>
    <property type="match status" value="1"/>
</dbReference>
<feature type="coiled-coil region" evidence="9">
    <location>
        <begin position="466"/>
        <end position="518"/>
    </location>
</feature>
<comment type="caution">
    <text evidence="11">The sequence shown here is derived from an EMBL/GenBank/DDBJ whole genome shotgun (WGS) entry which is preliminary data.</text>
</comment>
<dbReference type="GO" id="GO:0050863">
    <property type="term" value="P:regulation of T cell activation"/>
    <property type="evidence" value="ECO:0007669"/>
    <property type="project" value="UniProtKB-ARBA"/>
</dbReference>
<gene>
    <name evidence="11" type="primary">Icoslg_0</name>
    <name evidence="11" type="ORF">GTO96_0012489</name>
</gene>
<dbReference type="Pfam" id="PF08205">
    <property type="entry name" value="C2-set_2"/>
    <property type="match status" value="1"/>
</dbReference>
<dbReference type="SUPFAM" id="SSF48726">
    <property type="entry name" value="Immunoglobulin"/>
    <property type="match status" value="2"/>
</dbReference>
<dbReference type="InterPro" id="IPR041588">
    <property type="entry name" value="Integrase_H2C2"/>
</dbReference>
<reference evidence="11 12" key="1">
    <citation type="journal article" date="2021" name="Cell">
        <title>Tracing the genetic footprints of vertebrate landing in non-teleost ray-finned fishes.</title>
        <authorList>
            <person name="Bi X."/>
            <person name="Wang K."/>
            <person name="Yang L."/>
            <person name="Pan H."/>
            <person name="Jiang H."/>
            <person name="Wei Q."/>
            <person name="Fang M."/>
            <person name="Yu H."/>
            <person name="Zhu C."/>
            <person name="Cai Y."/>
            <person name="He Y."/>
            <person name="Gan X."/>
            <person name="Zeng H."/>
            <person name="Yu D."/>
            <person name="Zhu Y."/>
            <person name="Jiang H."/>
            <person name="Qiu Q."/>
            <person name="Yang H."/>
            <person name="Zhang Y.E."/>
            <person name="Wang W."/>
            <person name="Zhu M."/>
            <person name="He S."/>
            <person name="Zhang G."/>
        </authorList>
    </citation>
    <scope>NUCLEOTIDE SEQUENCE [LARGE SCALE GENOMIC DNA]</scope>
    <source>
        <strain evidence="11">Bchr_013</strain>
    </source>
</reference>
<evidence type="ECO:0000256" key="5">
    <source>
        <dbReference type="ARBA" id="ARBA00023136"/>
    </source>
</evidence>
<dbReference type="InterPro" id="IPR016186">
    <property type="entry name" value="C-type_lectin-like/link_sf"/>
</dbReference>
<dbReference type="GO" id="GO:0009897">
    <property type="term" value="C:external side of plasma membrane"/>
    <property type="evidence" value="ECO:0007669"/>
    <property type="project" value="TreeGrafter"/>
</dbReference>
<dbReference type="InterPro" id="IPR016187">
    <property type="entry name" value="CTDL_fold"/>
</dbReference>
<evidence type="ECO:0000256" key="7">
    <source>
        <dbReference type="ARBA" id="ARBA00023180"/>
    </source>
</evidence>
<dbReference type="AlphaFoldDB" id="A0A8X8BJY6"/>
<evidence type="ECO:0000256" key="6">
    <source>
        <dbReference type="ARBA" id="ARBA00023157"/>
    </source>
</evidence>
<keyword evidence="4" id="KW-1133">Transmembrane helix</keyword>
<dbReference type="PANTHER" id="PTHR24100">
    <property type="entry name" value="BUTYROPHILIN"/>
    <property type="match status" value="1"/>
</dbReference>
<keyword evidence="9" id="KW-0175">Coiled coil</keyword>
<dbReference type="Gene3D" id="1.10.340.70">
    <property type="match status" value="1"/>
</dbReference>
<dbReference type="SUPFAM" id="SSF56436">
    <property type="entry name" value="C-type lectin-like"/>
    <property type="match status" value="1"/>
</dbReference>
<keyword evidence="8" id="KW-0393">Immunoglobulin domain</keyword>
<feature type="domain" description="Ig-like" evidence="10">
    <location>
        <begin position="578"/>
        <end position="687"/>
    </location>
</feature>
<feature type="non-terminal residue" evidence="11">
    <location>
        <position position="811"/>
    </location>
</feature>
<evidence type="ECO:0000259" key="10">
    <source>
        <dbReference type="PROSITE" id="PS50835"/>
    </source>
</evidence>
<feature type="non-terminal residue" evidence="11">
    <location>
        <position position="1"/>
    </location>
</feature>
<dbReference type="PROSITE" id="PS50835">
    <property type="entry name" value="IG_LIKE"/>
    <property type="match status" value="2"/>
</dbReference>
<evidence type="ECO:0000256" key="1">
    <source>
        <dbReference type="ARBA" id="ARBA00004167"/>
    </source>
</evidence>
<proteinExistence type="predicted"/>
<dbReference type="InterPro" id="IPR013783">
    <property type="entry name" value="Ig-like_fold"/>
</dbReference>
<dbReference type="GO" id="GO:0001817">
    <property type="term" value="P:regulation of cytokine production"/>
    <property type="evidence" value="ECO:0007669"/>
    <property type="project" value="TreeGrafter"/>
</dbReference>
<dbReference type="GO" id="GO:0005102">
    <property type="term" value="F:signaling receptor binding"/>
    <property type="evidence" value="ECO:0007669"/>
    <property type="project" value="TreeGrafter"/>
</dbReference>
<keyword evidence="5" id="KW-0472">Membrane</keyword>
<dbReference type="InterPro" id="IPR013106">
    <property type="entry name" value="Ig_V-set"/>
</dbReference>
<evidence type="ECO:0000256" key="4">
    <source>
        <dbReference type="ARBA" id="ARBA00022989"/>
    </source>
</evidence>
<evidence type="ECO:0000256" key="3">
    <source>
        <dbReference type="ARBA" id="ARBA00022729"/>
    </source>
</evidence>
<dbReference type="GO" id="GO:0050852">
    <property type="term" value="P:T cell receptor signaling pathway"/>
    <property type="evidence" value="ECO:0007669"/>
    <property type="project" value="TreeGrafter"/>
</dbReference>
<dbReference type="InterPro" id="IPR007110">
    <property type="entry name" value="Ig-like_dom"/>
</dbReference>